<dbReference type="Pfam" id="PF14520">
    <property type="entry name" value="HHH_5"/>
    <property type="match status" value="1"/>
</dbReference>
<dbReference type="EMBL" id="LAZR01000084">
    <property type="protein sequence ID" value="KKN93750.1"/>
    <property type="molecule type" value="Genomic_DNA"/>
</dbReference>
<dbReference type="GO" id="GO:0000166">
    <property type="term" value="F:nucleotide binding"/>
    <property type="evidence" value="ECO:0007669"/>
    <property type="project" value="InterPro"/>
</dbReference>
<dbReference type="Gene3D" id="1.10.150.20">
    <property type="entry name" value="5' to 3' exonuclease, C-terminal subdomain"/>
    <property type="match status" value="1"/>
</dbReference>
<proteinExistence type="predicted"/>
<gene>
    <name evidence="1" type="ORF">LCGC14_0195830</name>
</gene>
<reference evidence="1" key="1">
    <citation type="journal article" date="2015" name="Nature">
        <title>Complex archaea that bridge the gap between prokaryotes and eukaryotes.</title>
        <authorList>
            <person name="Spang A."/>
            <person name="Saw J.H."/>
            <person name="Jorgensen S.L."/>
            <person name="Zaremba-Niedzwiedzka K."/>
            <person name="Martijn J."/>
            <person name="Lind A.E."/>
            <person name="van Eijk R."/>
            <person name="Schleper C."/>
            <person name="Guy L."/>
            <person name="Ettema T.J."/>
        </authorList>
    </citation>
    <scope>NUCLEOTIDE SEQUENCE</scope>
</reference>
<accession>A0A0F9UKG3</accession>
<dbReference type="InterPro" id="IPR010995">
    <property type="entry name" value="DNA_repair_Rad51/TF_NusA_a-hlx"/>
</dbReference>
<name>A0A0F9UKG3_9ZZZZ</name>
<comment type="caution">
    <text evidence="1">The sequence shown here is derived from an EMBL/GenBank/DDBJ whole genome shotgun (WGS) entry which is preliminary data.</text>
</comment>
<organism evidence="1">
    <name type="scientific">marine sediment metagenome</name>
    <dbReference type="NCBI Taxonomy" id="412755"/>
    <lineage>
        <taxon>unclassified sequences</taxon>
        <taxon>metagenomes</taxon>
        <taxon>ecological metagenomes</taxon>
    </lineage>
</organism>
<dbReference type="AlphaFoldDB" id="A0A0F9UKG3"/>
<sequence>MAQEIPITDVKGVGPKTRKLLNDAGITTAGRLMMQSKASLKKLGLGKTTVDKIVENAKTMLVERSGQTTITDPAPNEEDYRYMLGTIKSLANHVAKNDCKELIYCLECDYFHTIPLYLQGVYAKGKLRKDIQEIIEKEVADVKKIFEENIYFINITKEDPNSK</sequence>
<protein>
    <submittedName>
        <fullName evidence="1">Uncharacterized protein</fullName>
    </submittedName>
</protein>
<dbReference type="SUPFAM" id="SSF47794">
    <property type="entry name" value="Rad51 N-terminal domain-like"/>
    <property type="match status" value="1"/>
</dbReference>
<evidence type="ECO:0000313" key="1">
    <source>
        <dbReference type="EMBL" id="KKN93750.1"/>
    </source>
</evidence>